<name>W6MU90_9ASCO</name>
<dbReference type="GO" id="GO:0030975">
    <property type="term" value="F:thiamine binding"/>
    <property type="evidence" value="ECO:0007669"/>
    <property type="project" value="UniProtKB-UniRule"/>
</dbReference>
<accession>W6MU90</accession>
<evidence type="ECO:0000256" key="1">
    <source>
        <dbReference type="ARBA" id="ARBA00005078"/>
    </source>
</evidence>
<evidence type="ECO:0000259" key="8">
    <source>
        <dbReference type="SMART" id="SM00983"/>
    </source>
</evidence>
<dbReference type="Pfam" id="PF04265">
    <property type="entry name" value="TPK_B1_binding"/>
    <property type="match status" value="1"/>
</dbReference>
<dbReference type="AlphaFoldDB" id="W6MU90"/>
<comment type="similarity">
    <text evidence="2 7">Belongs to the thiamine pyrophosphokinase family.</text>
</comment>
<dbReference type="EC" id="2.7.6.2" evidence="7"/>
<dbReference type="RefSeq" id="XP_022457512.1">
    <property type="nucleotide sequence ID" value="XM_022603652.1"/>
</dbReference>
<keyword evidence="4 7" id="KW-0547">Nucleotide-binding</keyword>
<keyword evidence="6 7" id="KW-0067">ATP-binding</keyword>
<evidence type="ECO:0000256" key="2">
    <source>
        <dbReference type="ARBA" id="ARBA00006785"/>
    </source>
</evidence>
<dbReference type="Gene3D" id="3.40.50.10240">
    <property type="entry name" value="Thiamin pyrophosphokinase, catalytic domain"/>
    <property type="match status" value="1"/>
</dbReference>
<dbReference type="GO" id="GO:0016301">
    <property type="term" value="F:kinase activity"/>
    <property type="evidence" value="ECO:0007669"/>
    <property type="project" value="UniProtKB-UniRule"/>
</dbReference>
<dbReference type="PANTHER" id="PTHR13622:SF8">
    <property type="entry name" value="THIAMIN PYROPHOSPHOKINASE 1"/>
    <property type="match status" value="1"/>
</dbReference>
<reference evidence="9" key="1">
    <citation type="submission" date="2013-12" db="EMBL/GenBank/DDBJ databases">
        <authorList>
            <person name="Genoscope - CEA"/>
        </authorList>
    </citation>
    <scope>NUCLEOTIDE SEQUENCE</scope>
    <source>
        <strain evidence="9">CBS 1993</strain>
    </source>
</reference>
<dbReference type="GO" id="GO:0005524">
    <property type="term" value="F:ATP binding"/>
    <property type="evidence" value="ECO:0007669"/>
    <property type="project" value="UniProtKB-UniRule"/>
</dbReference>
<dbReference type="OrthoDB" id="25149at2759"/>
<gene>
    <name evidence="9" type="ORF">KUCA_T00001470001</name>
</gene>
<evidence type="ECO:0000256" key="3">
    <source>
        <dbReference type="ARBA" id="ARBA00022679"/>
    </source>
</evidence>
<dbReference type="UniPathway" id="UPA00060">
    <property type="reaction ID" value="UER00597"/>
</dbReference>
<sequence length="291" mass="33146">MEVIENPESIHLDLPTNDNCHFINPFQLVRDKITGSKTCLVILNQEIAISPELFERIWGNCELRICADGGGDRLLEYSTKHGKTESYLPHYIIGDLDSLSDGTKKFYEDRGVTVKQQWSQWHSDLDKSIVLCDLYFNRGNIDLNKLDDEDGLFKLDSETPKSETEVSILLLSAIGGRFDQTIHSINKLFVYSETKPNLDIKLWNSGFDEMILLIKKGENFVFLPGDKKNYNVGLLPLGQRVNLSTRGLKWDVTHWESHIYGSVSSSNRTVADTGFWIETDEALVVNLQIEM</sequence>
<dbReference type="SUPFAM" id="SSF63999">
    <property type="entry name" value="Thiamin pyrophosphokinase, catalytic domain"/>
    <property type="match status" value="1"/>
</dbReference>
<dbReference type="Pfam" id="PF04263">
    <property type="entry name" value="TPK_catalytic"/>
    <property type="match status" value="1"/>
</dbReference>
<dbReference type="PIRSF" id="PIRSF031057">
    <property type="entry name" value="Thiamin_pyrophosphokinase"/>
    <property type="match status" value="1"/>
</dbReference>
<dbReference type="NCBIfam" id="TIGR01378">
    <property type="entry name" value="thi_PPkinase"/>
    <property type="match status" value="1"/>
</dbReference>
<evidence type="ECO:0000256" key="7">
    <source>
        <dbReference type="PIRNR" id="PIRNR031057"/>
    </source>
</evidence>
<dbReference type="SUPFAM" id="SSF63862">
    <property type="entry name" value="Thiamin pyrophosphokinase, substrate-binding domain"/>
    <property type="match status" value="1"/>
</dbReference>
<dbReference type="InterPro" id="IPR006282">
    <property type="entry name" value="Thi_PPkinase"/>
</dbReference>
<dbReference type="InterPro" id="IPR036371">
    <property type="entry name" value="TPK_B1-bd_sf"/>
</dbReference>
<dbReference type="GO" id="GO:0004788">
    <property type="term" value="F:thiamine diphosphokinase activity"/>
    <property type="evidence" value="ECO:0007669"/>
    <property type="project" value="UniProtKB-UniRule"/>
</dbReference>
<dbReference type="GO" id="GO:0006772">
    <property type="term" value="P:thiamine metabolic process"/>
    <property type="evidence" value="ECO:0007669"/>
    <property type="project" value="InterPro"/>
</dbReference>
<keyword evidence="10" id="KW-1185">Reference proteome</keyword>
<evidence type="ECO:0000313" key="9">
    <source>
        <dbReference type="EMBL" id="CDK25500.1"/>
    </source>
</evidence>
<comment type="catalytic activity">
    <reaction evidence="7">
        <text>thiamine + ATP = thiamine diphosphate + AMP + H(+)</text>
        <dbReference type="Rhea" id="RHEA:11576"/>
        <dbReference type="ChEBI" id="CHEBI:15378"/>
        <dbReference type="ChEBI" id="CHEBI:18385"/>
        <dbReference type="ChEBI" id="CHEBI:30616"/>
        <dbReference type="ChEBI" id="CHEBI:58937"/>
        <dbReference type="ChEBI" id="CHEBI:456215"/>
    </reaction>
</comment>
<dbReference type="HOGENOM" id="CLU_044237_0_0_1"/>
<organism evidence="9 10">
    <name type="scientific">Kuraishia capsulata CBS 1993</name>
    <dbReference type="NCBI Taxonomy" id="1382522"/>
    <lineage>
        <taxon>Eukaryota</taxon>
        <taxon>Fungi</taxon>
        <taxon>Dikarya</taxon>
        <taxon>Ascomycota</taxon>
        <taxon>Saccharomycotina</taxon>
        <taxon>Pichiomycetes</taxon>
        <taxon>Pichiales</taxon>
        <taxon>Pichiaceae</taxon>
        <taxon>Kuraishia</taxon>
    </lineage>
</organism>
<keyword evidence="5 7" id="KW-0418">Kinase</keyword>
<dbReference type="InterPro" id="IPR016966">
    <property type="entry name" value="Thiamin_pyrophosphokinase_euk"/>
</dbReference>
<dbReference type="InterPro" id="IPR007373">
    <property type="entry name" value="Thiamin_PyroPKinase_B1-bd"/>
</dbReference>
<reference evidence="9" key="2">
    <citation type="submission" date="2014-02" db="EMBL/GenBank/DDBJ databases">
        <title>Complete DNA sequence of /Kuraishia capsulata/ illustrates novel genomic features among budding yeasts (/Saccharomycotina/).</title>
        <authorList>
            <person name="Morales L."/>
            <person name="Noel B."/>
            <person name="Porcel B."/>
            <person name="Marcet-Houben M."/>
            <person name="Hullo M-F."/>
            <person name="Sacerdot C."/>
            <person name="Tekaia F."/>
            <person name="Leh-Louis V."/>
            <person name="Despons L."/>
            <person name="Khanna V."/>
            <person name="Aury J-M."/>
            <person name="Barbe V."/>
            <person name="Couloux A."/>
            <person name="Labadie K."/>
            <person name="Pelletier E."/>
            <person name="Souciet J-L."/>
            <person name="Boekhout T."/>
            <person name="Gabaldon T."/>
            <person name="Wincker P."/>
            <person name="Dujon B."/>
        </authorList>
    </citation>
    <scope>NUCLEOTIDE SEQUENCE</scope>
    <source>
        <strain evidence="9">CBS 1993</strain>
    </source>
</reference>
<protein>
    <recommendedName>
        <fullName evidence="7">Thiamine pyrophosphokinase</fullName>
        <ecNumber evidence="7">2.7.6.2</ecNumber>
    </recommendedName>
</protein>
<evidence type="ECO:0000256" key="4">
    <source>
        <dbReference type="ARBA" id="ARBA00022741"/>
    </source>
</evidence>
<dbReference type="Gene3D" id="2.60.120.320">
    <property type="entry name" value="Thiamin pyrophosphokinase, thiamin-binding domain"/>
    <property type="match status" value="1"/>
</dbReference>
<keyword evidence="3 7" id="KW-0808">Transferase</keyword>
<feature type="domain" description="Thiamin pyrophosphokinase thiamin-binding" evidence="8">
    <location>
        <begin position="217"/>
        <end position="283"/>
    </location>
</feature>
<proteinExistence type="inferred from homology"/>
<evidence type="ECO:0000256" key="6">
    <source>
        <dbReference type="ARBA" id="ARBA00022840"/>
    </source>
</evidence>
<dbReference type="GeneID" id="34518900"/>
<dbReference type="PANTHER" id="PTHR13622">
    <property type="entry name" value="THIAMIN PYROPHOSPHOKINASE"/>
    <property type="match status" value="1"/>
</dbReference>
<comment type="pathway">
    <text evidence="1 7">Cofactor biosynthesis; thiamine diphosphate biosynthesis; thiamine diphosphate from thiamine: step 1/1.</text>
</comment>
<evidence type="ECO:0000313" key="10">
    <source>
        <dbReference type="Proteomes" id="UP000019384"/>
    </source>
</evidence>
<dbReference type="CDD" id="cd07995">
    <property type="entry name" value="TPK"/>
    <property type="match status" value="1"/>
</dbReference>
<dbReference type="EMBL" id="HG793126">
    <property type="protein sequence ID" value="CDK25500.1"/>
    <property type="molecule type" value="Genomic_DNA"/>
</dbReference>
<dbReference type="InterPro" id="IPR036759">
    <property type="entry name" value="TPK_catalytic_sf"/>
</dbReference>
<dbReference type="GO" id="GO:0009229">
    <property type="term" value="P:thiamine diphosphate biosynthetic process"/>
    <property type="evidence" value="ECO:0007669"/>
    <property type="project" value="UniProtKB-UniRule"/>
</dbReference>
<evidence type="ECO:0000256" key="5">
    <source>
        <dbReference type="ARBA" id="ARBA00022777"/>
    </source>
</evidence>
<dbReference type="Proteomes" id="UP000019384">
    <property type="component" value="Unassembled WGS sequence"/>
</dbReference>
<dbReference type="STRING" id="1382522.W6MU90"/>
<dbReference type="SMART" id="SM00983">
    <property type="entry name" value="TPK_B1_binding"/>
    <property type="match status" value="1"/>
</dbReference>
<dbReference type="InterPro" id="IPR007371">
    <property type="entry name" value="TPK_catalytic"/>
</dbReference>